<accession>A0A918A920</accession>
<comment type="caution">
    <text evidence="1">The sequence shown here is derived from an EMBL/GenBank/DDBJ whole genome shotgun (WGS) entry which is preliminary data.</text>
</comment>
<dbReference type="AlphaFoldDB" id="A0A918A920"/>
<name>A0A918A920_9ACTN</name>
<organism evidence="1 2">
    <name type="scientific">Nonomuraea glycinis</name>
    <dbReference type="NCBI Taxonomy" id="2047744"/>
    <lineage>
        <taxon>Bacteria</taxon>
        <taxon>Bacillati</taxon>
        <taxon>Actinomycetota</taxon>
        <taxon>Actinomycetes</taxon>
        <taxon>Streptosporangiales</taxon>
        <taxon>Streptosporangiaceae</taxon>
        <taxon>Nonomuraea</taxon>
    </lineage>
</organism>
<reference evidence="1" key="2">
    <citation type="submission" date="2020-09" db="EMBL/GenBank/DDBJ databases">
        <authorList>
            <person name="Sun Q."/>
            <person name="Zhou Y."/>
        </authorList>
    </citation>
    <scope>NUCLEOTIDE SEQUENCE</scope>
    <source>
        <strain evidence="1">CGMCC 4.7430</strain>
    </source>
</reference>
<sequence>MGMHTAFVAVGYAIGLGAPSRCDVYDRVSSQTIIGGSEGDMTVVQRPLAVSLLVCSLLTVSCGSGLSEGSRHACLAGDAVAAYVESMAKSFIPQLMVQVAPVGKNSIQELSERADDPEIKAAVTRLADAAGSYKGEDTYTDPSIERNYKARLAKARQDLRDRCDLAPEDYAEYARSRASSSPAPTK</sequence>
<proteinExistence type="predicted"/>
<dbReference type="RefSeq" id="WP_229699367.1">
    <property type="nucleotide sequence ID" value="NZ_BMNK01000007.1"/>
</dbReference>
<gene>
    <name evidence="1" type="ORF">GCM10012278_45070</name>
</gene>
<dbReference type="Proteomes" id="UP000660745">
    <property type="component" value="Unassembled WGS sequence"/>
</dbReference>
<reference evidence="1" key="1">
    <citation type="journal article" date="2014" name="Int. J. Syst. Evol. Microbiol.">
        <title>Complete genome sequence of Corynebacterium casei LMG S-19264T (=DSM 44701T), isolated from a smear-ripened cheese.</title>
        <authorList>
            <consortium name="US DOE Joint Genome Institute (JGI-PGF)"/>
            <person name="Walter F."/>
            <person name="Albersmeier A."/>
            <person name="Kalinowski J."/>
            <person name="Ruckert C."/>
        </authorList>
    </citation>
    <scope>NUCLEOTIDE SEQUENCE</scope>
    <source>
        <strain evidence="1">CGMCC 4.7430</strain>
    </source>
</reference>
<evidence type="ECO:0000313" key="1">
    <source>
        <dbReference type="EMBL" id="GGP09426.1"/>
    </source>
</evidence>
<keyword evidence="2" id="KW-1185">Reference proteome</keyword>
<dbReference type="EMBL" id="BMNK01000007">
    <property type="protein sequence ID" value="GGP09426.1"/>
    <property type="molecule type" value="Genomic_DNA"/>
</dbReference>
<protein>
    <submittedName>
        <fullName evidence="1">Uncharacterized protein</fullName>
    </submittedName>
</protein>
<evidence type="ECO:0000313" key="2">
    <source>
        <dbReference type="Proteomes" id="UP000660745"/>
    </source>
</evidence>